<dbReference type="InterPro" id="IPR023346">
    <property type="entry name" value="Lysozyme-like_dom_sf"/>
</dbReference>
<dbReference type="InterPro" id="IPR018537">
    <property type="entry name" value="Peptidoglycan-bd_3"/>
</dbReference>
<dbReference type="InterPro" id="IPR018247">
    <property type="entry name" value="EF_Hand_1_Ca_BS"/>
</dbReference>
<dbReference type="InterPro" id="IPR002048">
    <property type="entry name" value="EF_hand_dom"/>
</dbReference>
<evidence type="ECO:0000259" key="1">
    <source>
        <dbReference type="PROSITE" id="PS50222"/>
    </source>
</evidence>
<evidence type="ECO:0000313" key="2">
    <source>
        <dbReference type="EMBL" id="AIY43030.1"/>
    </source>
</evidence>
<gene>
    <name evidence="2" type="ORF">LT85_3872</name>
</gene>
<accession>A0A0A1FH76</accession>
<dbReference type="HOGENOM" id="CLU_786883_0_0_4"/>
<dbReference type="GO" id="GO:0005509">
    <property type="term" value="F:calcium ion binding"/>
    <property type="evidence" value="ECO:0007669"/>
    <property type="project" value="InterPro"/>
</dbReference>
<protein>
    <submittedName>
        <fullName evidence="2">Secretion activator protein</fullName>
    </submittedName>
</protein>
<dbReference type="EMBL" id="CP009962">
    <property type="protein sequence ID" value="AIY43030.1"/>
    <property type="molecule type" value="Genomic_DNA"/>
</dbReference>
<name>A0A0A1FH76_9BURK</name>
<evidence type="ECO:0000313" key="3">
    <source>
        <dbReference type="Proteomes" id="UP000030302"/>
    </source>
</evidence>
<dbReference type="AlphaFoldDB" id="A0A0A1FH76"/>
<keyword evidence="3" id="KW-1185">Reference proteome</keyword>
<dbReference type="Pfam" id="PF05838">
    <property type="entry name" value="Glyco_hydro_108"/>
    <property type="match status" value="1"/>
</dbReference>
<dbReference type="Pfam" id="PF09374">
    <property type="entry name" value="PG_binding_3"/>
    <property type="match status" value="1"/>
</dbReference>
<proteinExistence type="predicted"/>
<sequence length="352" mass="39845">MRKESPFAWPGFEIIDATAVTPKDAFQRQQVQNDRLLPGDKEQFKPSADVVNNSALMLALDKAMDRNHDGKLDVNELKSALAVPEIAQGVTRIIGRYQSEWGGDMTRWTALTPLMKNGEGVWTKELERIQKLQWWPQVSTVKSLPSPTVLHFHPIGFIGNFNVGESDCKARFLKISSIILIHEGGYVNDPKDSGGATNKGIAWNAWQAYAKEDLGVEPTLENLIALTNDQACKIYLNRYWEPKGFCKIRNEKTALMIYDWSITSGQAIKKIQELLNLDFGKNIVDNNHMTDETIDAVNSIEDQDNLIEKIGKTRKKYYESLAYQADGKPGKNIKFLNGWLNRVDDCLNYHGR</sequence>
<dbReference type="Proteomes" id="UP000030302">
    <property type="component" value="Chromosome"/>
</dbReference>
<dbReference type="RefSeq" id="WP_052135322.1">
    <property type="nucleotide sequence ID" value="NZ_CP009962.1"/>
</dbReference>
<dbReference type="InterPro" id="IPR008565">
    <property type="entry name" value="TtsA-like_GH18_dom"/>
</dbReference>
<dbReference type="STRING" id="279058.LT85_3872"/>
<dbReference type="KEGG" id="care:LT85_3872"/>
<dbReference type="PROSITE" id="PS00018">
    <property type="entry name" value="EF_HAND_1"/>
    <property type="match status" value="1"/>
</dbReference>
<organism evidence="2 3">
    <name type="scientific">Collimonas arenae</name>
    <dbReference type="NCBI Taxonomy" id="279058"/>
    <lineage>
        <taxon>Bacteria</taxon>
        <taxon>Pseudomonadati</taxon>
        <taxon>Pseudomonadota</taxon>
        <taxon>Betaproteobacteria</taxon>
        <taxon>Burkholderiales</taxon>
        <taxon>Oxalobacteraceae</taxon>
        <taxon>Collimonas</taxon>
    </lineage>
</organism>
<dbReference type="PROSITE" id="PS50222">
    <property type="entry name" value="EF_HAND_2"/>
    <property type="match status" value="1"/>
</dbReference>
<dbReference type="SUPFAM" id="SSF53955">
    <property type="entry name" value="Lysozyme-like"/>
    <property type="match status" value="1"/>
</dbReference>
<dbReference type="Gene3D" id="1.20.141.10">
    <property type="entry name" value="Chitosanase, subunit A, domain 1"/>
    <property type="match status" value="1"/>
</dbReference>
<reference evidence="3" key="1">
    <citation type="journal article" date="2014" name="Soil Biol. Biochem.">
        <title>Structure and function of bacterial communities in ageing soils: Insights from the Mendocino ecological staircase.</title>
        <authorList>
            <person name="Uroz S."/>
            <person name="Tech J.J."/>
            <person name="Sawaya N.A."/>
            <person name="Frey-Klett P."/>
            <person name="Leveau J.H.J."/>
        </authorList>
    </citation>
    <scope>NUCLEOTIDE SEQUENCE [LARGE SCALE GENOMIC DNA]</scope>
    <source>
        <strain evidence="3">Cal35</strain>
    </source>
</reference>
<feature type="domain" description="EF-hand" evidence="1">
    <location>
        <begin position="62"/>
        <end position="87"/>
    </location>
</feature>